<gene>
    <name evidence="1" type="ORF">GCM10008957_55530</name>
</gene>
<comment type="caution">
    <text evidence="1">The sequence shown here is derived from an EMBL/GenBank/DDBJ whole genome shotgun (WGS) entry which is preliminary data.</text>
</comment>
<sequence>MEQATQVIHVIPDIKFHPDDFSHSRAGPALVRVKVWIRPCGKQGYHIGYLLIREASGRA</sequence>
<protein>
    <submittedName>
        <fullName evidence="1">Uncharacterized protein</fullName>
    </submittedName>
</protein>
<accession>A0A918KXC9</accession>
<evidence type="ECO:0000313" key="1">
    <source>
        <dbReference type="EMBL" id="GGR39638.1"/>
    </source>
</evidence>
<dbReference type="EMBL" id="BMQL01000097">
    <property type="protein sequence ID" value="GGR39638.1"/>
    <property type="molecule type" value="Genomic_DNA"/>
</dbReference>
<organism evidence="1 2">
    <name type="scientific">Deinococcus ruber</name>
    <dbReference type="NCBI Taxonomy" id="1848197"/>
    <lineage>
        <taxon>Bacteria</taxon>
        <taxon>Thermotogati</taxon>
        <taxon>Deinococcota</taxon>
        <taxon>Deinococci</taxon>
        <taxon>Deinococcales</taxon>
        <taxon>Deinococcaceae</taxon>
        <taxon>Deinococcus</taxon>
    </lineage>
</organism>
<reference evidence="1" key="2">
    <citation type="submission" date="2020-09" db="EMBL/GenBank/DDBJ databases">
        <authorList>
            <person name="Sun Q."/>
            <person name="Ohkuma M."/>
        </authorList>
    </citation>
    <scope>NUCLEOTIDE SEQUENCE</scope>
    <source>
        <strain evidence="1">JCM 31311</strain>
    </source>
</reference>
<reference evidence="1" key="1">
    <citation type="journal article" date="2014" name="Int. J. Syst. Evol. Microbiol.">
        <title>Complete genome sequence of Corynebacterium casei LMG S-19264T (=DSM 44701T), isolated from a smear-ripened cheese.</title>
        <authorList>
            <consortium name="US DOE Joint Genome Institute (JGI-PGF)"/>
            <person name="Walter F."/>
            <person name="Albersmeier A."/>
            <person name="Kalinowski J."/>
            <person name="Ruckert C."/>
        </authorList>
    </citation>
    <scope>NUCLEOTIDE SEQUENCE</scope>
    <source>
        <strain evidence="1">JCM 31311</strain>
    </source>
</reference>
<dbReference type="Proteomes" id="UP000603865">
    <property type="component" value="Unassembled WGS sequence"/>
</dbReference>
<dbReference type="AlphaFoldDB" id="A0A918KXC9"/>
<name>A0A918KXC9_9DEIO</name>
<keyword evidence="2" id="KW-1185">Reference proteome</keyword>
<proteinExistence type="predicted"/>
<evidence type="ECO:0000313" key="2">
    <source>
        <dbReference type="Proteomes" id="UP000603865"/>
    </source>
</evidence>